<feature type="region of interest" description="Disordered" evidence="1">
    <location>
        <begin position="59"/>
        <end position="88"/>
    </location>
</feature>
<keyword evidence="4" id="KW-1185">Reference proteome</keyword>
<protein>
    <recommendedName>
        <fullName evidence="5">Cardiolipin synthase N-terminal domain-containing protein</fullName>
    </recommendedName>
</protein>
<dbReference type="Proteomes" id="UP001595528">
    <property type="component" value="Unassembled WGS sequence"/>
</dbReference>
<organism evidence="3 4">
    <name type="scientific">Marinibaculum pumilum</name>
    <dbReference type="NCBI Taxonomy" id="1766165"/>
    <lineage>
        <taxon>Bacteria</taxon>
        <taxon>Pseudomonadati</taxon>
        <taxon>Pseudomonadota</taxon>
        <taxon>Alphaproteobacteria</taxon>
        <taxon>Rhodospirillales</taxon>
        <taxon>Rhodospirillaceae</taxon>
        <taxon>Marinibaculum</taxon>
    </lineage>
</organism>
<comment type="caution">
    <text evidence="3">The sequence shown here is derived from an EMBL/GenBank/DDBJ whole genome shotgun (WGS) entry which is preliminary data.</text>
</comment>
<evidence type="ECO:0000256" key="1">
    <source>
        <dbReference type="SAM" id="MobiDB-lite"/>
    </source>
</evidence>
<evidence type="ECO:0000256" key="2">
    <source>
        <dbReference type="SAM" id="Phobius"/>
    </source>
</evidence>
<evidence type="ECO:0000313" key="3">
    <source>
        <dbReference type="EMBL" id="MFC3226341.1"/>
    </source>
</evidence>
<feature type="compositionally biased region" description="Pro residues" evidence="1">
    <location>
        <begin position="76"/>
        <end position="88"/>
    </location>
</feature>
<sequence length="88" mass="8911">MGIIESLIVLALVLIPLWRVFERTGRSGAWSLLAAIPGIGGPIAALLWGYGTWPKYEAPAGPGSDMGSGGSDVAPHAPPPPPAGPSAQ</sequence>
<dbReference type="EMBL" id="JBHRTR010000010">
    <property type="protein sequence ID" value="MFC3226341.1"/>
    <property type="molecule type" value="Genomic_DNA"/>
</dbReference>
<reference evidence="4" key="1">
    <citation type="journal article" date="2019" name="Int. J. Syst. Evol. Microbiol.">
        <title>The Global Catalogue of Microorganisms (GCM) 10K type strain sequencing project: providing services to taxonomists for standard genome sequencing and annotation.</title>
        <authorList>
            <consortium name="The Broad Institute Genomics Platform"/>
            <consortium name="The Broad Institute Genome Sequencing Center for Infectious Disease"/>
            <person name="Wu L."/>
            <person name="Ma J."/>
        </authorList>
    </citation>
    <scope>NUCLEOTIDE SEQUENCE [LARGE SCALE GENOMIC DNA]</scope>
    <source>
        <strain evidence="4">KCTC 42964</strain>
    </source>
</reference>
<name>A0ABV7KVD8_9PROT</name>
<keyword evidence="2" id="KW-1133">Transmembrane helix</keyword>
<keyword evidence="2" id="KW-0812">Transmembrane</keyword>
<evidence type="ECO:0000313" key="4">
    <source>
        <dbReference type="Proteomes" id="UP001595528"/>
    </source>
</evidence>
<feature type="transmembrane region" description="Helical" evidence="2">
    <location>
        <begin position="29"/>
        <end position="50"/>
    </location>
</feature>
<accession>A0ABV7KVD8</accession>
<gene>
    <name evidence="3" type="ORF">ACFOGJ_03825</name>
</gene>
<proteinExistence type="predicted"/>
<dbReference type="RefSeq" id="WP_379898262.1">
    <property type="nucleotide sequence ID" value="NZ_JBHRTR010000010.1"/>
</dbReference>
<evidence type="ECO:0008006" key="5">
    <source>
        <dbReference type="Google" id="ProtNLM"/>
    </source>
</evidence>
<keyword evidence="2" id="KW-0472">Membrane</keyword>